<sequence>SSTCLSKAHALKGVQNSQQLPSLLFLLQATDQTKQPTNQPTAGMRNQLLNSFVVNTEGAVLLGFAYGVFI</sequence>
<dbReference type="EMBL" id="CAJHJT010000056">
    <property type="protein sequence ID" value="CAD7011991.1"/>
    <property type="molecule type" value="Genomic_DNA"/>
</dbReference>
<evidence type="ECO:0000313" key="2">
    <source>
        <dbReference type="Proteomes" id="UP000606786"/>
    </source>
</evidence>
<gene>
    <name evidence="1" type="ORF">CCAP1982_LOCUS20102</name>
</gene>
<reference evidence="1" key="1">
    <citation type="submission" date="2020-11" db="EMBL/GenBank/DDBJ databases">
        <authorList>
            <person name="Whitehead M."/>
        </authorList>
    </citation>
    <scope>NUCLEOTIDE SEQUENCE</scope>
    <source>
        <strain evidence="1">EGII</strain>
    </source>
</reference>
<proteinExistence type="predicted"/>
<dbReference type="AlphaFoldDB" id="A0A811VAJ8"/>
<accession>A0A811VAJ8</accession>
<dbReference type="Proteomes" id="UP000606786">
    <property type="component" value="Unassembled WGS sequence"/>
</dbReference>
<evidence type="ECO:0000313" key="1">
    <source>
        <dbReference type="EMBL" id="CAD7011991.1"/>
    </source>
</evidence>
<name>A0A811VAJ8_CERCA</name>
<keyword evidence="2" id="KW-1185">Reference proteome</keyword>
<protein>
    <submittedName>
        <fullName evidence="1">(Mediterranean fruit fly) hypothetical protein</fullName>
    </submittedName>
</protein>
<feature type="non-terminal residue" evidence="1">
    <location>
        <position position="1"/>
    </location>
</feature>
<comment type="caution">
    <text evidence="1">The sequence shown here is derived from an EMBL/GenBank/DDBJ whole genome shotgun (WGS) entry which is preliminary data.</text>
</comment>
<organism evidence="1 2">
    <name type="scientific">Ceratitis capitata</name>
    <name type="common">Mediterranean fruit fly</name>
    <name type="synonym">Tephritis capitata</name>
    <dbReference type="NCBI Taxonomy" id="7213"/>
    <lineage>
        <taxon>Eukaryota</taxon>
        <taxon>Metazoa</taxon>
        <taxon>Ecdysozoa</taxon>
        <taxon>Arthropoda</taxon>
        <taxon>Hexapoda</taxon>
        <taxon>Insecta</taxon>
        <taxon>Pterygota</taxon>
        <taxon>Neoptera</taxon>
        <taxon>Endopterygota</taxon>
        <taxon>Diptera</taxon>
        <taxon>Brachycera</taxon>
        <taxon>Muscomorpha</taxon>
        <taxon>Tephritoidea</taxon>
        <taxon>Tephritidae</taxon>
        <taxon>Ceratitis</taxon>
        <taxon>Ceratitis</taxon>
    </lineage>
</organism>